<name>X6PBA5_RETFI</name>
<keyword evidence="2" id="KW-0812">Transmembrane</keyword>
<gene>
    <name evidence="3" type="ORF">RFI_02147</name>
</gene>
<evidence type="ECO:0000256" key="2">
    <source>
        <dbReference type="SAM" id="Phobius"/>
    </source>
</evidence>
<feature type="compositionally biased region" description="Basic and acidic residues" evidence="1">
    <location>
        <begin position="180"/>
        <end position="191"/>
    </location>
</feature>
<dbReference type="EMBL" id="ASPP01002135">
    <property type="protein sequence ID" value="ETO34927.1"/>
    <property type="molecule type" value="Genomic_DNA"/>
</dbReference>
<evidence type="ECO:0000313" key="4">
    <source>
        <dbReference type="Proteomes" id="UP000023152"/>
    </source>
</evidence>
<dbReference type="Proteomes" id="UP000023152">
    <property type="component" value="Unassembled WGS sequence"/>
</dbReference>
<reference evidence="3 4" key="1">
    <citation type="journal article" date="2013" name="Curr. Biol.">
        <title>The Genome of the Foraminiferan Reticulomyxa filosa.</title>
        <authorList>
            <person name="Glockner G."/>
            <person name="Hulsmann N."/>
            <person name="Schleicher M."/>
            <person name="Noegel A.A."/>
            <person name="Eichinger L."/>
            <person name="Gallinger C."/>
            <person name="Pawlowski J."/>
            <person name="Sierra R."/>
            <person name="Euteneuer U."/>
            <person name="Pillet L."/>
            <person name="Moustafa A."/>
            <person name="Platzer M."/>
            <person name="Groth M."/>
            <person name="Szafranski K."/>
            <person name="Schliwa M."/>
        </authorList>
    </citation>
    <scope>NUCLEOTIDE SEQUENCE [LARGE SCALE GENOMIC DNA]</scope>
</reference>
<organism evidence="3 4">
    <name type="scientific">Reticulomyxa filosa</name>
    <dbReference type="NCBI Taxonomy" id="46433"/>
    <lineage>
        <taxon>Eukaryota</taxon>
        <taxon>Sar</taxon>
        <taxon>Rhizaria</taxon>
        <taxon>Retaria</taxon>
        <taxon>Foraminifera</taxon>
        <taxon>Monothalamids</taxon>
        <taxon>Reticulomyxidae</taxon>
        <taxon>Reticulomyxa</taxon>
    </lineage>
</organism>
<feature type="region of interest" description="Disordered" evidence="1">
    <location>
        <begin position="216"/>
        <end position="262"/>
    </location>
</feature>
<evidence type="ECO:0000256" key="1">
    <source>
        <dbReference type="SAM" id="MobiDB-lite"/>
    </source>
</evidence>
<keyword evidence="2" id="KW-0472">Membrane</keyword>
<accession>X6PBA5</accession>
<dbReference type="AlphaFoldDB" id="X6PBA5"/>
<feature type="transmembrane region" description="Helical" evidence="2">
    <location>
        <begin position="123"/>
        <end position="148"/>
    </location>
</feature>
<feature type="region of interest" description="Disordered" evidence="1">
    <location>
        <begin position="157"/>
        <end position="197"/>
    </location>
</feature>
<feature type="compositionally biased region" description="Basic residues" evidence="1">
    <location>
        <begin position="245"/>
        <end position="262"/>
    </location>
</feature>
<proteinExistence type="predicted"/>
<feature type="compositionally biased region" description="Polar residues" evidence="1">
    <location>
        <begin position="216"/>
        <end position="229"/>
    </location>
</feature>
<protein>
    <submittedName>
        <fullName evidence="3">Uncharacterized protein</fullName>
    </submittedName>
</protein>
<evidence type="ECO:0000313" key="3">
    <source>
        <dbReference type="EMBL" id="ETO34927.1"/>
    </source>
</evidence>
<keyword evidence="2" id="KW-1133">Transmembrane helix</keyword>
<keyword evidence="4" id="KW-1185">Reference proteome</keyword>
<sequence>MRTTFGCGHPYPCSHHYQLGNNQYFESDNTRMDELNGRWATTPSNIYFNKEQRGSTSLIKQEQLFISTMDANQGVLDYDIINSHNHNASATLSHSSNTDERVFHLLPQSLWDMVNNSIHFFELYIYMYTCNYFHFFFFFFLYSFFDWLSYMIGRKKKKTPDNGNKSKEIAAKAQTPASLRIDRPHNTRDSSKMPQQVKLEPYSNSHNYHENAVSNHWSKGQCQHNQANCRATPAPNNAFNNSNAKHVRHDRSTQPKKTKRKE</sequence>
<feature type="compositionally biased region" description="Low complexity" evidence="1">
    <location>
        <begin position="231"/>
        <end position="244"/>
    </location>
</feature>
<comment type="caution">
    <text evidence="3">The sequence shown here is derived from an EMBL/GenBank/DDBJ whole genome shotgun (WGS) entry which is preliminary data.</text>
</comment>